<protein>
    <submittedName>
        <fullName evidence="2">Uncharacterized protein</fullName>
    </submittedName>
</protein>
<gene>
    <name evidence="2" type="ORF">E2C01_018670</name>
</gene>
<reference evidence="2 3" key="1">
    <citation type="submission" date="2019-05" db="EMBL/GenBank/DDBJ databases">
        <title>Another draft genome of Portunus trituberculatus and its Hox gene families provides insights of decapod evolution.</title>
        <authorList>
            <person name="Jeong J.-H."/>
            <person name="Song I."/>
            <person name="Kim S."/>
            <person name="Choi T."/>
            <person name="Kim D."/>
            <person name="Ryu S."/>
            <person name="Kim W."/>
        </authorList>
    </citation>
    <scope>NUCLEOTIDE SEQUENCE [LARGE SCALE GENOMIC DNA]</scope>
    <source>
        <tissue evidence="2">Muscle</tissue>
    </source>
</reference>
<feature type="compositionally biased region" description="Basic and acidic residues" evidence="1">
    <location>
        <begin position="243"/>
        <end position="260"/>
    </location>
</feature>
<feature type="compositionally biased region" description="Gly residues" evidence="1">
    <location>
        <begin position="261"/>
        <end position="270"/>
    </location>
</feature>
<accession>A0A5B7DV56</accession>
<comment type="caution">
    <text evidence="2">The sequence shown here is derived from an EMBL/GenBank/DDBJ whole genome shotgun (WGS) entry which is preliminary data.</text>
</comment>
<name>A0A5B7DV56_PORTR</name>
<evidence type="ECO:0000256" key="1">
    <source>
        <dbReference type="SAM" id="MobiDB-lite"/>
    </source>
</evidence>
<dbReference type="EMBL" id="VSRR010001478">
    <property type="protein sequence ID" value="MPC25552.1"/>
    <property type="molecule type" value="Genomic_DNA"/>
</dbReference>
<evidence type="ECO:0000313" key="3">
    <source>
        <dbReference type="Proteomes" id="UP000324222"/>
    </source>
</evidence>
<sequence>MVLCPAQLSSQRGSGAVARSAETPGARCITAAAGHSLFLAHDRCPVVGTGELSAAKRRAKPPRAPPPTYVAGRGFNTTKYTARHKPGCANLISTSPRPAPGRPPRLHPLVTTTCRRRYRRNSSSSSPWYLLDSAARGGSGRDGAPQLKLFQHLASTLSTHNTASQSVRGNNTRGYEAVRRLLGRHDSVTIPRKNNYPCPTPLHIPHPPFPSPSVGPAQRLTPPLAAGRSGHHVDAILTTAAPGRDRDRQEQEQTGGRDKGQGQGQKGVGSVGKDRGRGRRAVLSDPGVRHMRGPSRLSQTTGRGTGLLGASSGARGCRMLGARNCEADAGRSGAGRGGAGRGGVRRARGHTAHYGGEVTVHREAAIGLLGTREL</sequence>
<evidence type="ECO:0000313" key="2">
    <source>
        <dbReference type="EMBL" id="MPC25552.1"/>
    </source>
</evidence>
<feature type="region of interest" description="Disordered" evidence="1">
    <location>
        <begin position="55"/>
        <end position="74"/>
    </location>
</feature>
<proteinExistence type="predicted"/>
<dbReference type="Proteomes" id="UP000324222">
    <property type="component" value="Unassembled WGS sequence"/>
</dbReference>
<keyword evidence="3" id="KW-1185">Reference proteome</keyword>
<feature type="compositionally biased region" description="Pro residues" evidence="1">
    <location>
        <begin position="201"/>
        <end position="213"/>
    </location>
</feature>
<dbReference type="AlphaFoldDB" id="A0A5B7DV56"/>
<organism evidence="2 3">
    <name type="scientific">Portunus trituberculatus</name>
    <name type="common">Swimming crab</name>
    <name type="synonym">Neptunus trituberculatus</name>
    <dbReference type="NCBI Taxonomy" id="210409"/>
    <lineage>
        <taxon>Eukaryota</taxon>
        <taxon>Metazoa</taxon>
        <taxon>Ecdysozoa</taxon>
        <taxon>Arthropoda</taxon>
        <taxon>Crustacea</taxon>
        <taxon>Multicrustacea</taxon>
        <taxon>Malacostraca</taxon>
        <taxon>Eumalacostraca</taxon>
        <taxon>Eucarida</taxon>
        <taxon>Decapoda</taxon>
        <taxon>Pleocyemata</taxon>
        <taxon>Brachyura</taxon>
        <taxon>Eubrachyura</taxon>
        <taxon>Portunoidea</taxon>
        <taxon>Portunidae</taxon>
        <taxon>Portuninae</taxon>
        <taxon>Portunus</taxon>
    </lineage>
</organism>
<feature type="region of interest" description="Disordered" evidence="1">
    <location>
        <begin position="201"/>
        <end position="308"/>
    </location>
</feature>